<evidence type="ECO:0000313" key="11">
    <source>
        <dbReference type="EMBL" id="CAF4444890.1"/>
    </source>
</evidence>
<evidence type="ECO:0000313" key="10">
    <source>
        <dbReference type="EMBL" id="CAF4148566.1"/>
    </source>
</evidence>
<feature type="region of interest" description="Disordered" evidence="4">
    <location>
        <begin position="1"/>
        <end position="42"/>
    </location>
</feature>
<evidence type="ECO:0000256" key="1">
    <source>
        <dbReference type="ARBA" id="ARBA00022723"/>
    </source>
</evidence>
<evidence type="ECO:0000259" key="5">
    <source>
        <dbReference type="Pfam" id="PF04500"/>
    </source>
</evidence>
<dbReference type="EMBL" id="CAJOBJ010002892">
    <property type="protein sequence ID" value="CAF3944846.1"/>
    <property type="molecule type" value="Genomic_DNA"/>
</dbReference>
<accession>A0A814XTV3</accession>
<evidence type="ECO:0000313" key="8">
    <source>
        <dbReference type="EMBL" id="CAF1658857.1"/>
    </source>
</evidence>
<feature type="compositionally biased region" description="Low complexity" evidence="4">
    <location>
        <begin position="541"/>
        <end position="551"/>
    </location>
</feature>
<dbReference type="PANTHER" id="PTHR47160">
    <property type="entry name" value="PUTATIVE-RELATED"/>
    <property type="match status" value="1"/>
</dbReference>
<name>A0A814XTV3_9BILA</name>
<dbReference type="Proteomes" id="UP000663834">
    <property type="component" value="Unassembled WGS sequence"/>
</dbReference>
<dbReference type="EMBL" id="CAJOBH010065209">
    <property type="protein sequence ID" value="CAF4444890.1"/>
    <property type="molecule type" value="Genomic_DNA"/>
</dbReference>
<dbReference type="EMBL" id="CAJNOV010005634">
    <property type="protein sequence ID" value="CAF1220277.1"/>
    <property type="molecule type" value="Genomic_DNA"/>
</dbReference>
<reference evidence="7" key="1">
    <citation type="submission" date="2021-02" db="EMBL/GenBank/DDBJ databases">
        <authorList>
            <person name="Nowell W R."/>
        </authorList>
    </citation>
    <scope>NUCLEOTIDE SEQUENCE</scope>
</reference>
<evidence type="ECO:0000256" key="2">
    <source>
        <dbReference type="ARBA" id="ARBA00022771"/>
    </source>
</evidence>
<proteinExistence type="predicted"/>
<dbReference type="Gene3D" id="2.20.25.240">
    <property type="match status" value="1"/>
</dbReference>
<keyword evidence="3" id="KW-0862">Zinc</keyword>
<dbReference type="GO" id="GO:0008270">
    <property type="term" value="F:zinc ion binding"/>
    <property type="evidence" value="ECO:0007669"/>
    <property type="project" value="UniProtKB-KW"/>
</dbReference>
<gene>
    <name evidence="11" type="ORF">BYL167_LOCUS33491</name>
    <name evidence="7" type="ORF">CJN711_LOCUS12971</name>
    <name evidence="9" type="ORF">GIL414_LOCUS8771</name>
    <name evidence="8" type="ORF">KQP761_LOCUS31592</name>
    <name evidence="10" type="ORF">SMN809_LOCUS19641</name>
</gene>
<dbReference type="Proteomes" id="UP000676336">
    <property type="component" value="Unassembled WGS sequence"/>
</dbReference>
<feature type="compositionally biased region" description="Polar residues" evidence="4">
    <location>
        <begin position="11"/>
        <end position="24"/>
    </location>
</feature>
<dbReference type="Proteomes" id="UP000681967">
    <property type="component" value="Unassembled WGS sequence"/>
</dbReference>
<feature type="compositionally biased region" description="Basic residues" evidence="4">
    <location>
        <begin position="530"/>
        <end position="540"/>
    </location>
</feature>
<keyword evidence="2" id="KW-0863">Zinc-finger</keyword>
<dbReference type="InterPro" id="IPR018289">
    <property type="entry name" value="MULE_transposase_dom"/>
</dbReference>
<organism evidence="7 12">
    <name type="scientific">Rotaria magnacalcarata</name>
    <dbReference type="NCBI Taxonomy" id="392030"/>
    <lineage>
        <taxon>Eukaryota</taxon>
        <taxon>Metazoa</taxon>
        <taxon>Spiralia</taxon>
        <taxon>Gnathifera</taxon>
        <taxon>Rotifera</taxon>
        <taxon>Eurotatoria</taxon>
        <taxon>Bdelloidea</taxon>
        <taxon>Philodinida</taxon>
        <taxon>Philodinidae</taxon>
        <taxon>Rotaria</taxon>
    </lineage>
</organism>
<dbReference type="AlphaFoldDB" id="A0A814XTV3"/>
<dbReference type="Pfam" id="PF04500">
    <property type="entry name" value="FLYWCH"/>
    <property type="match status" value="1"/>
</dbReference>
<evidence type="ECO:0000256" key="4">
    <source>
        <dbReference type="SAM" id="MobiDB-lite"/>
    </source>
</evidence>
<dbReference type="Proteomes" id="UP000681720">
    <property type="component" value="Unassembled WGS sequence"/>
</dbReference>
<comment type="caution">
    <text evidence="7">The sequence shown here is derived from an EMBL/GenBank/DDBJ whole genome shotgun (WGS) entry which is preliminary data.</text>
</comment>
<feature type="domain" description="FLYWCH-type" evidence="5">
    <location>
        <begin position="184"/>
        <end position="230"/>
    </location>
</feature>
<feature type="compositionally biased region" description="Low complexity" evidence="4">
    <location>
        <begin position="116"/>
        <end position="133"/>
    </location>
</feature>
<evidence type="ECO:0000313" key="9">
    <source>
        <dbReference type="EMBL" id="CAF3944846.1"/>
    </source>
</evidence>
<feature type="region of interest" description="Disordered" evidence="4">
    <location>
        <begin position="530"/>
        <end position="558"/>
    </location>
</feature>
<dbReference type="EMBL" id="CAJOBI010009892">
    <property type="protein sequence ID" value="CAF4148566.1"/>
    <property type="molecule type" value="Genomic_DNA"/>
</dbReference>
<dbReference type="InterPro" id="IPR007588">
    <property type="entry name" value="Znf_FLYWCH"/>
</dbReference>
<dbReference type="OrthoDB" id="10037548at2759"/>
<evidence type="ECO:0008006" key="13">
    <source>
        <dbReference type="Google" id="ProtNLM"/>
    </source>
</evidence>
<evidence type="ECO:0000256" key="3">
    <source>
        <dbReference type="ARBA" id="ARBA00022833"/>
    </source>
</evidence>
<evidence type="ECO:0000313" key="7">
    <source>
        <dbReference type="EMBL" id="CAF1220277.1"/>
    </source>
</evidence>
<feature type="region of interest" description="Disordered" evidence="4">
    <location>
        <begin position="111"/>
        <end position="137"/>
    </location>
</feature>
<keyword evidence="1" id="KW-0479">Metal-binding</keyword>
<dbReference type="Pfam" id="PF10551">
    <property type="entry name" value="MULE"/>
    <property type="match status" value="1"/>
</dbReference>
<dbReference type="PANTHER" id="PTHR47160:SF10">
    <property type="entry name" value="MULE TRANSPOSASE DOMAIN-CONTAINING PROTEIN"/>
    <property type="match status" value="1"/>
</dbReference>
<sequence>MPVTTRAAALRSQTSRDITPSLDQTTSTSASTTKTTRKCPSKHKEVKVQSSMACNQFEVSSIPRQQSTIFDTEATSEVIKQFDHEDNKLERELDTNLENLVANEPCISPSSNKNCESTFSSPTSAESTSTPVSHSTTASIKEIEDDHSTISLETSNNDENFISLGDSNALVNVPIIKGDITTGTSTRGGKMVFMNGFGYLYMSTAKQSIGWRCARRDMNCKAIIHTSRVTESGLHKLRRKTVPPLPQDQKFVVPPAYQHTYSNGNFLIYDKRKNAYGGRLMIFASDEQLNVLYISDILFADAVPVCFVLTSNRRQETYESIFRSLKKLSYKKGVDLKPTTIVCDFERAFMNAVAKELPNTIVTGCWFHFCQSCYRNIQRIGLMSLYENDPESRHLLRSFMALALLPIDIIPNGEWLNSFKPSTWSVSNSTWRTNNFAEAQNRRFFTRVVQPHPNLWRFIQCLKQEESVISHRMTQTGLGFSSTKPKKSTYAAARKTKQIQKLLNLLHSKQRSLIEITMSLAYLVGEPACRGKKGKKKKHNVSNSNSSHSSSCDSPARE</sequence>
<protein>
    <recommendedName>
        <fullName evidence="13">MULE transposase domain-containing protein</fullName>
    </recommendedName>
</protein>
<evidence type="ECO:0000259" key="6">
    <source>
        <dbReference type="Pfam" id="PF10551"/>
    </source>
</evidence>
<evidence type="ECO:0000313" key="12">
    <source>
        <dbReference type="Proteomes" id="UP000663855"/>
    </source>
</evidence>
<feature type="compositionally biased region" description="Low complexity" evidence="4">
    <location>
        <begin position="25"/>
        <end position="34"/>
    </location>
</feature>
<dbReference type="Proteomes" id="UP000663855">
    <property type="component" value="Unassembled WGS sequence"/>
</dbReference>
<dbReference type="EMBL" id="CAJNOW010017595">
    <property type="protein sequence ID" value="CAF1658857.1"/>
    <property type="molecule type" value="Genomic_DNA"/>
</dbReference>
<feature type="domain" description="MULE transposase" evidence="6">
    <location>
        <begin position="302"/>
        <end position="371"/>
    </location>
</feature>